<evidence type="ECO:0000256" key="4">
    <source>
        <dbReference type="ARBA" id="ARBA00012094"/>
    </source>
</evidence>
<keyword evidence="7 15" id="KW-0378">Hydrolase</keyword>
<feature type="binding site" evidence="14">
    <location>
        <position position="126"/>
    </location>
    <ligand>
        <name>Ca(2+)</name>
        <dbReference type="ChEBI" id="CHEBI:29108"/>
    </ligand>
</feature>
<dbReference type="InterPro" id="IPR011234">
    <property type="entry name" value="Fumarylacetoacetase-like_C"/>
</dbReference>
<evidence type="ECO:0000313" key="19">
    <source>
        <dbReference type="Proteomes" id="UP000186922"/>
    </source>
</evidence>
<feature type="domain" description="Fumarylacetoacetase-like C-terminal" evidence="16">
    <location>
        <begin position="129"/>
        <end position="411"/>
    </location>
</feature>
<dbReference type="FunFam" id="2.30.30.230:FF:000001">
    <property type="entry name" value="Fumarylacetoacetase"/>
    <property type="match status" value="1"/>
</dbReference>
<dbReference type="PANTHER" id="PTHR43069:SF2">
    <property type="entry name" value="FUMARYLACETOACETASE"/>
    <property type="match status" value="1"/>
</dbReference>
<feature type="binding site" evidence="14">
    <location>
        <position position="256"/>
    </location>
    <ligand>
        <name>Mg(2+)</name>
        <dbReference type="ChEBI" id="CHEBI:18420"/>
    </ligand>
</feature>
<evidence type="ECO:0000256" key="14">
    <source>
        <dbReference type="PIRSR" id="PIRSR605959-3"/>
    </source>
</evidence>
<evidence type="ECO:0000259" key="17">
    <source>
        <dbReference type="Pfam" id="PF09298"/>
    </source>
</evidence>
<dbReference type="STRING" id="947166.A0A1D1W1B0"/>
<evidence type="ECO:0000256" key="11">
    <source>
        <dbReference type="ARBA" id="ARBA00023232"/>
    </source>
</evidence>
<feature type="binding site" evidence="14">
    <location>
        <position position="232"/>
    </location>
    <ligand>
        <name>Mg(2+)</name>
        <dbReference type="ChEBI" id="CHEBI:18420"/>
    </ligand>
</feature>
<comment type="cofactor">
    <cofactor evidence="15">
        <name>Mg(2+)</name>
        <dbReference type="ChEBI" id="CHEBI:18420"/>
    </cofactor>
    <cofactor evidence="15">
        <name>Ca(2+)</name>
        <dbReference type="ChEBI" id="CHEBI:29108"/>
    </cofactor>
</comment>
<feature type="binding site" evidence="14">
    <location>
        <position position="232"/>
    </location>
    <ligand>
        <name>Ca(2+)</name>
        <dbReference type="ChEBI" id="CHEBI:29108"/>
    </ligand>
</feature>
<comment type="caution">
    <text evidence="18">The sequence shown here is derived from an EMBL/GenBank/DDBJ whole genome shotgun (WGS) entry which is preliminary data.</text>
</comment>
<feature type="active site" description="Proton acceptor" evidence="12">
    <location>
        <position position="133"/>
    </location>
</feature>
<evidence type="ECO:0000256" key="6">
    <source>
        <dbReference type="ARBA" id="ARBA00022723"/>
    </source>
</evidence>
<name>A0A1D1W1B0_RAMVA</name>
<protein>
    <recommendedName>
        <fullName evidence="5 15">Fumarylacetoacetase</fullName>
        <ecNumber evidence="4 15">3.7.1.2</ecNumber>
    </recommendedName>
    <alternativeName>
        <fullName evidence="15">Fumarylacetoacetate hydrolase</fullName>
    </alternativeName>
</protein>
<comment type="catalytic activity">
    <reaction evidence="1 15">
        <text>4-fumarylacetoacetate + H2O = acetoacetate + fumarate + H(+)</text>
        <dbReference type="Rhea" id="RHEA:10244"/>
        <dbReference type="ChEBI" id="CHEBI:13705"/>
        <dbReference type="ChEBI" id="CHEBI:15377"/>
        <dbReference type="ChEBI" id="CHEBI:15378"/>
        <dbReference type="ChEBI" id="CHEBI:18034"/>
        <dbReference type="ChEBI" id="CHEBI:29806"/>
        <dbReference type="EC" id="3.7.1.2"/>
    </reaction>
</comment>
<evidence type="ECO:0000256" key="8">
    <source>
        <dbReference type="ARBA" id="ARBA00022837"/>
    </source>
</evidence>
<evidence type="ECO:0000256" key="7">
    <source>
        <dbReference type="ARBA" id="ARBA00022801"/>
    </source>
</evidence>
<evidence type="ECO:0000256" key="15">
    <source>
        <dbReference type="RuleBase" id="RU366008"/>
    </source>
</evidence>
<keyword evidence="9 14" id="KW-0460">Magnesium</keyword>
<dbReference type="Pfam" id="PF09298">
    <property type="entry name" value="FAA_hydrolase_N"/>
    <property type="match status" value="1"/>
</dbReference>
<keyword evidence="11 15" id="KW-0585">Phenylalanine catabolism</keyword>
<evidence type="ECO:0000256" key="2">
    <source>
        <dbReference type="ARBA" id="ARBA00004782"/>
    </source>
</evidence>
<feature type="binding site" evidence="14">
    <location>
        <position position="198"/>
    </location>
    <ligand>
        <name>Ca(2+)</name>
        <dbReference type="ChEBI" id="CHEBI:29108"/>
    </ligand>
</feature>
<dbReference type="GO" id="GO:1902000">
    <property type="term" value="P:homogentisate catabolic process"/>
    <property type="evidence" value="ECO:0007669"/>
    <property type="project" value="TreeGrafter"/>
</dbReference>
<accession>A0A1D1W1B0</accession>
<dbReference type="EC" id="3.7.1.2" evidence="4 15"/>
<keyword evidence="19" id="KW-1185">Reference proteome</keyword>
<keyword evidence="8 14" id="KW-0106">Calcium</keyword>
<organism evidence="18 19">
    <name type="scientific">Ramazzottius varieornatus</name>
    <name type="common">Water bear</name>
    <name type="synonym">Tardigrade</name>
    <dbReference type="NCBI Taxonomy" id="947166"/>
    <lineage>
        <taxon>Eukaryota</taxon>
        <taxon>Metazoa</taxon>
        <taxon>Ecdysozoa</taxon>
        <taxon>Tardigrada</taxon>
        <taxon>Eutardigrada</taxon>
        <taxon>Parachela</taxon>
        <taxon>Hypsibioidea</taxon>
        <taxon>Ramazzottiidae</taxon>
        <taxon>Ramazzottius</taxon>
    </lineage>
</organism>
<evidence type="ECO:0000256" key="13">
    <source>
        <dbReference type="PIRSR" id="PIRSR605959-2"/>
    </source>
</evidence>
<evidence type="ECO:0000256" key="1">
    <source>
        <dbReference type="ARBA" id="ARBA00000353"/>
    </source>
</evidence>
<feature type="binding site" evidence="13">
    <location>
        <position position="350"/>
    </location>
    <ligand>
        <name>substrate</name>
    </ligand>
</feature>
<dbReference type="EMBL" id="BDGG01000014">
    <property type="protein sequence ID" value="GAV07066.1"/>
    <property type="molecule type" value="Genomic_DNA"/>
</dbReference>
<dbReference type="GO" id="GO:0006559">
    <property type="term" value="P:L-phenylalanine catabolic process"/>
    <property type="evidence" value="ECO:0007669"/>
    <property type="project" value="UniProtKB-UniRule"/>
</dbReference>
<sequence>MDSCVPIPANSDFTLSNMPYGIFSTESEPNRRVGVAIGEHILDLSKVGCFCGPILSKCCHVFKEESLHDFMELGPAAWSEARQTIHKLLSSSEGMLRDNTNLSKKALIPQAEARLHLPAKIGDLTDFSASKKHAENDRIMFTDDNLQINQNWNYMPVAYHSRASSIIPSGTAIRRPNGQRLSSTGIVTFGPTEQLDFEVELGALIGRGNDLGRPIPVDDAEKHVFGMVLLNDWSARDMQSWEWKPLGCFLSKSYATTISPWVVTMEALQPFRCDMLDVQKPTPLPYLQHRIPSTFDISLHVHLSTEGAESVTRLSTTNYKYMYWTLAQQVAHHTSNGCNLKTGDLLGSGTISGPTKSSAGSMAELSERGSVPVILANGQPRGFLLDGDEIVITGRCAKEGKSIGFGSCTGRILPPLSFPGYY</sequence>
<keyword evidence="10 15" id="KW-0828">Tyrosine catabolism</keyword>
<dbReference type="InterPro" id="IPR036663">
    <property type="entry name" value="Fumarylacetoacetase_C_sf"/>
</dbReference>
<dbReference type="Gene3D" id="3.90.850.10">
    <property type="entry name" value="Fumarylacetoacetase-like, C-terminal domain"/>
    <property type="match status" value="1"/>
</dbReference>
<evidence type="ECO:0000256" key="9">
    <source>
        <dbReference type="ARBA" id="ARBA00022842"/>
    </source>
</evidence>
<dbReference type="OrthoDB" id="9971669at2759"/>
<dbReference type="SUPFAM" id="SSF63433">
    <property type="entry name" value="Fumarylacetoacetate hydrolase, FAH, N-terminal domain"/>
    <property type="match status" value="1"/>
</dbReference>
<comment type="similarity">
    <text evidence="3 15">Belongs to the FAH family.</text>
</comment>
<gene>
    <name evidence="18" type="primary">RvY_16949</name>
    <name evidence="18" type="synonym">RvY_16949.1</name>
    <name evidence="18" type="ORF">RvY_16949-1</name>
</gene>
<dbReference type="UniPathway" id="UPA00139">
    <property type="reaction ID" value="UER00341"/>
</dbReference>
<evidence type="ECO:0000256" key="3">
    <source>
        <dbReference type="ARBA" id="ARBA00010211"/>
    </source>
</evidence>
<feature type="binding site" evidence="13">
    <location>
        <position position="239"/>
    </location>
    <ligand>
        <name>substrate</name>
    </ligand>
</feature>
<dbReference type="AlphaFoldDB" id="A0A1D1W1B0"/>
<dbReference type="GO" id="GO:0006572">
    <property type="term" value="P:L-tyrosine catabolic process"/>
    <property type="evidence" value="ECO:0007669"/>
    <property type="project" value="UniProtKB-UniRule"/>
</dbReference>
<dbReference type="Gene3D" id="2.30.30.230">
    <property type="entry name" value="Fumarylacetoacetase, N-terminal domain"/>
    <property type="match status" value="1"/>
</dbReference>
<keyword evidence="6 14" id="KW-0479">Metal-binding</keyword>
<dbReference type="Pfam" id="PF01557">
    <property type="entry name" value="FAA_hydrolase"/>
    <property type="match status" value="1"/>
</dbReference>
<dbReference type="NCBIfam" id="TIGR01266">
    <property type="entry name" value="fum_ac_acetase"/>
    <property type="match status" value="1"/>
</dbReference>
<evidence type="ECO:0000259" key="16">
    <source>
        <dbReference type="Pfam" id="PF01557"/>
    </source>
</evidence>
<dbReference type="InterPro" id="IPR005959">
    <property type="entry name" value="Fumarylacetoacetase"/>
</dbReference>
<evidence type="ECO:0000256" key="12">
    <source>
        <dbReference type="PIRSR" id="PIRSR605959-1"/>
    </source>
</evidence>
<dbReference type="GO" id="GO:0004334">
    <property type="term" value="F:fumarylacetoacetase activity"/>
    <property type="evidence" value="ECO:0007669"/>
    <property type="project" value="UniProtKB-UniRule"/>
</dbReference>
<dbReference type="InterPro" id="IPR015377">
    <property type="entry name" value="Fumarylacetoacetase_N"/>
</dbReference>
<evidence type="ECO:0000313" key="18">
    <source>
        <dbReference type="EMBL" id="GAV07066.1"/>
    </source>
</evidence>
<dbReference type="SUPFAM" id="SSF56529">
    <property type="entry name" value="FAH"/>
    <property type="match status" value="1"/>
</dbReference>
<feature type="binding site" evidence="14">
    <location>
        <position position="200"/>
    </location>
    <ligand>
        <name>Ca(2+)</name>
        <dbReference type="ChEBI" id="CHEBI:29108"/>
    </ligand>
</feature>
<evidence type="ECO:0000256" key="5">
    <source>
        <dbReference type="ARBA" id="ARBA00014741"/>
    </source>
</evidence>
<comment type="pathway">
    <text evidence="2 15">Amino-acid degradation; L-phenylalanine degradation; acetoacetate and fumarate from L-phenylalanine: step 6/6.</text>
</comment>
<proteinExistence type="inferred from homology"/>
<dbReference type="Proteomes" id="UP000186922">
    <property type="component" value="Unassembled WGS sequence"/>
</dbReference>
<feature type="domain" description="Fumarylacetoacetase N-terminal" evidence="17">
    <location>
        <begin position="17"/>
        <end position="118"/>
    </location>
</feature>
<reference evidence="18 19" key="1">
    <citation type="journal article" date="2016" name="Nat. Commun.">
        <title>Extremotolerant tardigrade genome and improved radiotolerance of human cultured cells by tardigrade-unique protein.</title>
        <authorList>
            <person name="Hashimoto T."/>
            <person name="Horikawa D.D."/>
            <person name="Saito Y."/>
            <person name="Kuwahara H."/>
            <person name="Kozuka-Hata H."/>
            <person name="Shin-I T."/>
            <person name="Minakuchi Y."/>
            <person name="Ohishi K."/>
            <person name="Motoyama A."/>
            <person name="Aizu T."/>
            <person name="Enomoto A."/>
            <person name="Kondo K."/>
            <person name="Tanaka S."/>
            <person name="Hara Y."/>
            <person name="Koshikawa S."/>
            <person name="Sagara H."/>
            <person name="Miura T."/>
            <person name="Yokobori S."/>
            <person name="Miyagawa K."/>
            <person name="Suzuki Y."/>
            <person name="Kubo T."/>
            <person name="Oyama M."/>
            <person name="Kohara Y."/>
            <person name="Fujiyama A."/>
            <person name="Arakawa K."/>
            <person name="Katayama T."/>
            <person name="Toyoda A."/>
            <person name="Kunieda T."/>
        </authorList>
    </citation>
    <scope>NUCLEOTIDE SEQUENCE [LARGE SCALE GENOMIC DNA]</scope>
    <source>
        <strain evidence="18 19">YOKOZUNA-1</strain>
    </source>
</reference>
<dbReference type="PANTHER" id="PTHR43069">
    <property type="entry name" value="FUMARYLACETOACETASE"/>
    <property type="match status" value="1"/>
</dbReference>
<evidence type="ECO:0000256" key="10">
    <source>
        <dbReference type="ARBA" id="ARBA00022878"/>
    </source>
</evidence>
<dbReference type="GO" id="GO:0046872">
    <property type="term" value="F:metal ion binding"/>
    <property type="evidence" value="ECO:0007669"/>
    <property type="project" value="UniProtKB-UniRule"/>
</dbReference>
<feature type="binding site" evidence="14">
    <location>
        <position position="252"/>
    </location>
    <ligand>
        <name>Mg(2+)</name>
        <dbReference type="ChEBI" id="CHEBI:18420"/>
    </ligand>
</feature>
<dbReference type="InterPro" id="IPR036462">
    <property type="entry name" value="Fumarylacetoacetase_N_sf"/>
</dbReference>